<keyword evidence="1" id="KW-0472">Membrane</keyword>
<organism evidence="2 3">
    <name type="scientific">Qipengyuania gaetbuli</name>
    <dbReference type="NCBI Taxonomy" id="266952"/>
    <lineage>
        <taxon>Bacteria</taxon>
        <taxon>Pseudomonadati</taxon>
        <taxon>Pseudomonadota</taxon>
        <taxon>Alphaproteobacteria</taxon>
        <taxon>Sphingomonadales</taxon>
        <taxon>Erythrobacteraceae</taxon>
        <taxon>Qipengyuania</taxon>
    </lineage>
</organism>
<name>A0A844Y2J4_9SPHN</name>
<evidence type="ECO:0000256" key="1">
    <source>
        <dbReference type="SAM" id="Phobius"/>
    </source>
</evidence>
<comment type="caution">
    <text evidence="2">The sequence shown here is derived from an EMBL/GenBank/DDBJ whole genome shotgun (WGS) entry which is preliminary data.</text>
</comment>
<feature type="transmembrane region" description="Helical" evidence="1">
    <location>
        <begin position="91"/>
        <end position="109"/>
    </location>
</feature>
<feature type="transmembrane region" description="Helical" evidence="1">
    <location>
        <begin position="161"/>
        <end position="179"/>
    </location>
</feature>
<protein>
    <recommendedName>
        <fullName evidence="4">DedA family protein</fullName>
    </recommendedName>
</protein>
<dbReference type="AlphaFoldDB" id="A0A844Y2J4"/>
<keyword evidence="3" id="KW-1185">Reference proteome</keyword>
<feature type="transmembrane region" description="Helical" evidence="1">
    <location>
        <begin position="121"/>
        <end position="140"/>
    </location>
</feature>
<evidence type="ECO:0008006" key="4">
    <source>
        <dbReference type="Google" id="ProtNLM"/>
    </source>
</evidence>
<reference evidence="2 3" key="1">
    <citation type="submission" date="2019-12" db="EMBL/GenBank/DDBJ databases">
        <title>Genomic-based taxomic classification of the family Erythrobacteraceae.</title>
        <authorList>
            <person name="Xu L."/>
        </authorList>
    </citation>
    <scope>NUCLEOTIDE SEQUENCE [LARGE SCALE GENOMIC DNA]</scope>
    <source>
        <strain evidence="2 3">DSM 16225</strain>
    </source>
</reference>
<sequence length="205" mass="21817">MEEYLLFFALVLGVNLLPAFGPPTWSIIALYAFNSDMALAPLVGLAALAAASGRFLLAHATRALGTRYLSAKTHANLAAARQALERRRRNSLLALGLFALSPVPSAQLFEAAGLARLKLLPFTAAFFAGRVVSYTVYGLTAQGIRSTSMGEVLREELSSPLGIALQVAMLGALVLLARIDWGRRLGLEGEGGPEATFTQGESDER</sequence>
<dbReference type="RefSeq" id="WP_160608902.1">
    <property type="nucleotide sequence ID" value="NZ_WTYF01000004.1"/>
</dbReference>
<feature type="transmembrane region" description="Helical" evidence="1">
    <location>
        <begin position="7"/>
        <end position="32"/>
    </location>
</feature>
<dbReference type="OrthoDB" id="7408618at2"/>
<keyword evidence="1" id="KW-1133">Transmembrane helix</keyword>
<dbReference type="Proteomes" id="UP000444185">
    <property type="component" value="Unassembled WGS sequence"/>
</dbReference>
<evidence type="ECO:0000313" key="2">
    <source>
        <dbReference type="EMBL" id="MXO52244.1"/>
    </source>
</evidence>
<gene>
    <name evidence="2" type="ORF">GRI42_13100</name>
</gene>
<evidence type="ECO:0000313" key="3">
    <source>
        <dbReference type="Proteomes" id="UP000444185"/>
    </source>
</evidence>
<keyword evidence="1" id="KW-0812">Transmembrane</keyword>
<proteinExistence type="predicted"/>
<accession>A0A844Y2J4</accession>
<feature type="transmembrane region" description="Helical" evidence="1">
    <location>
        <begin position="38"/>
        <end position="57"/>
    </location>
</feature>
<dbReference type="EMBL" id="WTYF01000004">
    <property type="protein sequence ID" value="MXO52244.1"/>
    <property type="molecule type" value="Genomic_DNA"/>
</dbReference>